<protein>
    <submittedName>
        <fullName evidence="2">Uncharacterized protein</fullName>
    </submittedName>
</protein>
<keyword evidence="1" id="KW-0472">Membrane</keyword>
<gene>
    <name evidence="2" type="ORF">M091_1373</name>
</gene>
<reference evidence="2 3" key="1">
    <citation type="submission" date="2014-04" db="EMBL/GenBank/DDBJ databases">
        <authorList>
            <person name="Sears C."/>
            <person name="Carroll K."/>
            <person name="Sack B.R."/>
            <person name="Qadri F."/>
            <person name="Myers L.L."/>
            <person name="Chung G.-T."/>
            <person name="Escheverria P."/>
            <person name="Fraser C.M."/>
            <person name="Sadzewicz L."/>
            <person name="Shefchek K.A."/>
            <person name="Tallon L."/>
            <person name="Das S.P."/>
            <person name="Daugherty S."/>
            <person name="Mongodin E.F."/>
        </authorList>
    </citation>
    <scope>NUCLEOTIDE SEQUENCE [LARGE SCALE GENOMIC DNA]</scope>
    <source>
        <strain evidence="2 3">3776 D15 i</strain>
    </source>
</reference>
<evidence type="ECO:0000313" key="3">
    <source>
        <dbReference type="Proteomes" id="UP000027850"/>
    </source>
</evidence>
<dbReference type="EMBL" id="JNHK01000090">
    <property type="protein sequence ID" value="KDS36589.1"/>
    <property type="molecule type" value="Genomic_DNA"/>
</dbReference>
<sequence length="41" mass="4748">MDTLLLRSDSVFSFMGKIGQFSFCLTFFVNLRQISENGKRI</sequence>
<dbReference type="AlphaFoldDB" id="A0AB34LF65"/>
<feature type="transmembrane region" description="Helical" evidence="1">
    <location>
        <begin position="12"/>
        <end position="31"/>
    </location>
</feature>
<name>A0AB34LF65_PARDI</name>
<accession>A0AB34LF65</accession>
<keyword evidence="1" id="KW-0812">Transmembrane</keyword>
<evidence type="ECO:0000313" key="2">
    <source>
        <dbReference type="EMBL" id="KDS36589.1"/>
    </source>
</evidence>
<comment type="caution">
    <text evidence="2">The sequence shown here is derived from an EMBL/GenBank/DDBJ whole genome shotgun (WGS) entry which is preliminary data.</text>
</comment>
<dbReference type="Proteomes" id="UP000027850">
    <property type="component" value="Unassembled WGS sequence"/>
</dbReference>
<organism evidence="2 3">
    <name type="scientific">Parabacteroides distasonis str. 3776 D15 i</name>
    <dbReference type="NCBI Taxonomy" id="1339342"/>
    <lineage>
        <taxon>Bacteria</taxon>
        <taxon>Pseudomonadati</taxon>
        <taxon>Bacteroidota</taxon>
        <taxon>Bacteroidia</taxon>
        <taxon>Bacteroidales</taxon>
        <taxon>Tannerellaceae</taxon>
        <taxon>Parabacteroides</taxon>
    </lineage>
</organism>
<proteinExistence type="predicted"/>
<evidence type="ECO:0000256" key="1">
    <source>
        <dbReference type="SAM" id="Phobius"/>
    </source>
</evidence>
<keyword evidence="1" id="KW-1133">Transmembrane helix</keyword>